<evidence type="ECO:0000256" key="8">
    <source>
        <dbReference type="SAM" id="Phobius"/>
    </source>
</evidence>
<feature type="transmembrane region" description="Helical" evidence="8">
    <location>
        <begin position="21"/>
        <end position="44"/>
    </location>
</feature>
<evidence type="ECO:0000256" key="2">
    <source>
        <dbReference type="ARBA" id="ARBA00007783"/>
    </source>
</evidence>
<keyword evidence="5 8" id="KW-0812">Transmembrane</keyword>
<evidence type="ECO:0000259" key="9">
    <source>
        <dbReference type="PROSITE" id="PS51012"/>
    </source>
</evidence>
<comment type="caution">
    <text evidence="10">The sequence shown here is derived from an EMBL/GenBank/DDBJ whole genome shotgun (WGS) entry which is preliminary data.</text>
</comment>
<gene>
    <name evidence="10" type="ORF">J2S76_003458</name>
</gene>
<comment type="subcellular location">
    <subcellularLocation>
        <location evidence="1">Cell membrane</location>
        <topology evidence="1">Multi-pass membrane protein</topology>
    </subcellularLocation>
</comment>
<dbReference type="InterPro" id="IPR051449">
    <property type="entry name" value="ABC-2_transporter_component"/>
</dbReference>
<dbReference type="InterPro" id="IPR047817">
    <property type="entry name" value="ABC2_TM_bact-type"/>
</dbReference>
<evidence type="ECO:0000256" key="7">
    <source>
        <dbReference type="ARBA" id="ARBA00023136"/>
    </source>
</evidence>
<keyword evidence="4" id="KW-1003">Cell membrane</keyword>
<sequence>MLDGLLARLARIWRLGIKELYSLKADPVLAGLILYTFTVAVYTVSVGAKFEVENAAVAVVDEDQSALSRRLGDALLQPFFKAPVPISAREIDAAMDAGRYVFVLSIPPKFEHDLIAGRQPTLQLDIDATAMSQAGNGAAYIQNILVQEVAAAMGGSATSPVNVVIRPKFNANLTSAWFTAVMQVINNVTMLAVILSGAALIREREHGTIEHLLVMPVTPIEIMLAKIWANGLVIVVAATLSLLIVVEWLLGVPVQGSVTLFVASMLVYQFSVTALGILVATVSTSMAQFGLIVMPALIVMNLLSGSTTPMESMPVWLQNVMQLSPSTHFVALAQAVLYRGAGLSVIWPDLLALAAIGAAFFALAALRFRKALQSAG</sequence>
<evidence type="ECO:0000313" key="10">
    <source>
        <dbReference type="EMBL" id="MDQ0349024.1"/>
    </source>
</evidence>
<comment type="similarity">
    <text evidence="2">Belongs to the ABC-2 integral membrane protein family.</text>
</comment>
<proteinExistence type="inferred from homology"/>
<evidence type="ECO:0000256" key="3">
    <source>
        <dbReference type="ARBA" id="ARBA00022448"/>
    </source>
</evidence>
<accession>A0ABU0DKR3</accession>
<keyword evidence="7 8" id="KW-0472">Membrane</keyword>
<dbReference type="EMBL" id="JAUSUH010000008">
    <property type="protein sequence ID" value="MDQ0349024.1"/>
    <property type="molecule type" value="Genomic_DNA"/>
</dbReference>
<dbReference type="RefSeq" id="WP_307062340.1">
    <property type="nucleotide sequence ID" value="NZ_JAUSUH010000008.1"/>
</dbReference>
<name>A0ABU0DKR3_9HYPH</name>
<feature type="transmembrane region" description="Helical" evidence="8">
    <location>
        <begin position="258"/>
        <end position="282"/>
    </location>
</feature>
<dbReference type="PANTHER" id="PTHR30294">
    <property type="entry name" value="MEMBRANE COMPONENT OF ABC TRANSPORTER YHHJ-RELATED"/>
    <property type="match status" value="1"/>
</dbReference>
<evidence type="ECO:0000256" key="5">
    <source>
        <dbReference type="ARBA" id="ARBA00022692"/>
    </source>
</evidence>
<dbReference type="Proteomes" id="UP001238467">
    <property type="component" value="Unassembled WGS sequence"/>
</dbReference>
<feature type="transmembrane region" description="Helical" evidence="8">
    <location>
        <begin position="176"/>
        <end position="201"/>
    </location>
</feature>
<dbReference type="PANTHER" id="PTHR30294:SF47">
    <property type="entry name" value="INNER MEMBRANE TRANSPORT PERMEASE YHHJ"/>
    <property type="match status" value="1"/>
</dbReference>
<evidence type="ECO:0000313" key="11">
    <source>
        <dbReference type="Proteomes" id="UP001238467"/>
    </source>
</evidence>
<dbReference type="PROSITE" id="PS51012">
    <property type="entry name" value="ABC_TM2"/>
    <property type="match status" value="1"/>
</dbReference>
<feature type="domain" description="ABC transmembrane type-2" evidence="9">
    <location>
        <begin position="138"/>
        <end position="371"/>
    </location>
</feature>
<feature type="transmembrane region" description="Helical" evidence="8">
    <location>
        <begin position="345"/>
        <end position="366"/>
    </location>
</feature>
<keyword evidence="11" id="KW-1185">Reference proteome</keyword>
<dbReference type="Pfam" id="PF12698">
    <property type="entry name" value="ABC2_membrane_3"/>
    <property type="match status" value="1"/>
</dbReference>
<organism evidence="10 11">
    <name type="scientific">Ancylobacter vacuolatus</name>
    <dbReference type="NCBI Taxonomy" id="223389"/>
    <lineage>
        <taxon>Bacteria</taxon>
        <taxon>Pseudomonadati</taxon>
        <taxon>Pseudomonadota</taxon>
        <taxon>Alphaproteobacteria</taxon>
        <taxon>Hyphomicrobiales</taxon>
        <taxon>Xanthobacteraceae</taxon>
        <taxon>Ancylobacter</taxon>
    </lineage>
</organism>
<dbReference type="InterPro" id="IPR013525">
    <property type="entry name" value="ABC2_TM"/>
</dbReference>
<dbReference type="Gene3D" id="3.40.1710.10">
    <property type="entry name" value="abc type-2 transporter like domain"/>
    <property type="match status" value="1"/>
</dbReference>
<protein>
    <submittedName>
        <fullName evidence="10">ABC-2 type transport system permease protein</fullName>
    </submittedName>
</protein>
<evidence type="ECO:0000256" key="6">
    <source>
        <dbReference type="ARBA" id="ARBA00022989"/>
    </source>
</evidence>
<feature type="transmembrane region" description="Helical" evidence="8">
    <location>
        <begin position="289"/>
        <end position="307"/>
    </location>
</feature>
<keyword evidence="3" id="KW-0813">Transport</keyword>
<reference evidence="10 11" key="1">
    <citation type="submission" date="2023-07" db="EMBL/GenBank/DDBJ databases">
        <title>Genomic Encyclopedia of Type Strains, Phase IV (KMG-IV): sequencing the most valuable type-strain genomes for metagenomic binning, comparative biology and taxonomic classification.</title>
        <authorList>
            <person name="Goeker M."/>
        </authorList>
    </citation>
    <scope>NUCLEOTIDE SEQUENCE [LARGE SCALE GENOMIC DNA]</scope>
    <source>
        <strain evidence="10 11">DSM 1277</strain>
    </source>
</reference>
<evidence type="ECO:0000256" key="4">
    <source>
        <dbReference type="ARBA" id="ARBA00022475"/>
    </source>
</evidence>
<keyword evidence="6 8" id="KW-1133">Transmembrane helix</keyword>
<feature type="transmembrane region" description="Helical" evidence="8">
    <location>
        <begin position="222"/>
        <end position="246"/>
    </location>
</feature>
<evidence type="ECO:0000256" key="1">
    <source>
        <dbReference type="ARBA" id="ARBA00004651"/>
    </source>
</evidence>